<reference evidence="1 2" key="1">
    <citation type="submission" date="2020-08" db="EMBL/GenBank/DDBJ databases">
        <title>Sequencing the genomes of 1000 actinobacteria strains.</title>
        <authorList>
            <person name="Klenk H.-P."/>
        </authorList>
    </citation>
    <scope>NUCLEOTIDE SEQUENCE [LARGE SCALE GENOMIC DNA]</scope>
    <source>
        <strain evidence="1 2">DSM 45784</strain>
    </source>
</reference>
<organism evidence="1 2">
    <name type="scientific">Sphaerisporangium siamense</name>
    <dbReference type="NCBI Taxonomy" id="795645"/>
    <lineage>
        <taxon>Bacteria</taxon>
        <taxon>Bacillati</taxon>
        <taxon>Actinomycetota</taxon>
        <taxon>Actinomycetes</taxon>
        <taxon>Streptosporangiales</taxon>
        <taxon>Streptosporangiaceae</taxon>
        <taxon>Sphaerisporangium</taxon>
    </lineage>
</organism>
<sequence>MTPVPGRAARWRAALAVSRRAARLLPAVLVVLAVCGVPELRDAGAARDGGGRDAATWREEMRADCMRRHGFRYVPTVGTRANPIRRDAAEARARDMGEYPALRRFRQKYGFGVFALYAYPREFGNPMAPVEEPLEPNVTIRLALSPTQLHAYQDADDACYAEAVKTVTGKKVTSRYDHLTQADARIKELVAAELDTDPRLTRLGARMAACLRRAGHAVPSATPSALVDRGPAVFLAEERRLGRRMQEPDDRVPETAFYAPPLLPQDARPYLAREIAAALADLECGRDFYAAYEPRRMRMEHRAQAEFGLEAW</sequence>
<evidence type="ECO:0000313" key="2">
    <source>
        <dbReference type="Proteomes" id="UP000542210"/>
    </source>
</evidence>
<gene>
    <name evidence="1" type="ORF">BJ982_006987</name>
</gene>
<dbReference type="AlphaFoldDB" id="A0A7W7GBW6"/>
<accession>A0A7W7GBW6</accession>
<dbReference type="RefSeq" id="WP_184887165.1">
    <property type="nucleotide sequence ID" value="NZ_BOOV01000020.1"/>
</dbReference>
<proteinExistence type="predicted"/>
<dbReference type="EMBL" id="JACHND010000001">
    <property type="protein sequence ID" value="MBB4705443.1"/>
    <property type="molecule type" value="Genomic_DNA"/>
</dbReference>
<keyword evidence="2" id="KW-1185">Reference proteome</keyword>
<evidence type="ECO:0000313" key="1">
    <source>
        <dbReference type="EMBL" id="MBB4705443.1"/>
    </source>
</evidence>
<name>A0A7W7GBW6_9ACTN</name>
<protein>
    <submittedName>
        <fullName evidence="1">Uncharacterized protein</fullName>
    </submittedName>
</protein>
<comment type="caution">
    <text evidence="1">The sequence shown here is derived from an EMBL/GenBank/DDBJ whole genome shotgun (WGS) entry which is preliminary data.</text>
</comment>
<dbReference type="Proteomes" id="UP000542210">
    <property type="component" value="Unassembled WGS sequence"/>
</dbReference>